<dbReference type="Proteomes" id="UP000633943">
    <property type="component" value="Unassembled WGS sequence"/>
</dbReference>
<comment type="caution">
    <text evidence="10">The sequence shown here is derived from an EMBL/GenBank/DDBJ whole genome shotgun (WGS) entry which is preliminary data.</text>
</comment>
<accession>A0ABX1NVT8</accession>
<dbReference type="EC" id="2.1.1.130" evidence="7"/>
<comment type="pathway">
    <text evidence="1">Cofactor biosynthesis; adenosylcobalamin biosynthesis.</text>
</comment>
<feature type="region of interest" description="Disordered" evidence="8">
    <location>
        <begin position="240"/>
        <end position="260"/>
    </location>
</feature>
<gene>
    <name evidence="10" type="primary">cobI</name>
    <name evidence="10" type="ORF">GPA24_10760</name>
</gene>
<dbReference type="PANTHER" id="PTHR43467:SF2">
    <property type="entry name" value="COBALT-PRECORRIN-2 C(20)-METHYLTRANSFERASE"/>
    <property type="match status" value="1"/>
</dbReference>
<dbReference type="SUPFAM" id="SSF53790">
    <property type="entry name" value="Tetrapyrrole methylase"/>
    <property type="match status" value="1"/>
</dbReference>
<reference evidence="10 11" key="1">
    <citation type="submission" date="2019-12" db="EMBL/GenBank/DDBJ databases">
        <title>Comparative genomics gives insights into the taxonomy of the Azoarcus-Aromatoleum group and reveals separate origins of nif in the plant-associated Azoarcus and non-plant-associated Aromatoleum sub-groups.</title>
        <authorList>
            <person name="Lafos M."/>
            <person name="Maluk M."/>
            <person name="Batista M."/>
            <person name="Junghare M."/>
            <person name="Carmona M."/>
            <person name="Faoro H."/>
            <person name="Cruz L.M."/>
            <person name="Battistoni F."/>
            <person name="De Souza E."/>
            <person name="Pedrosa F."/>
            <person name="Chen W.-M."/>
            <person name="Poole P.S."/>
            <person name="Dixon R.A."/>
            <person name="James E.K."/>
        </authorList>
    </citation>
    <scope>NUCLEOTIDE SEQUENCE [LARGE SCALE GENOMIC DNA]</scope>
    <source>
        <strain evidence="10 11">PbN1</strain>
    </source>
</reference>
<evidence type="ECO:0000256" key="5">
    <source>
        <dbReference type="ARBA" id="ARBA00022679"/>
    </source>
</evidence>
<dbReference type="NCBIfam" id="TIGR01467">
    <property type="entry name" value="cobI_cbiL"/>
    <property type="match status" value="1"/>
</dbReference>
<keyword evidence="11" id="KW-1185">Reference proteome</keyword>
<dbReference type="Gene3D" id="3.40.1010.10">
    <property type="entry name" value="Cobalt-precorrin-4 Transmethylase, Domain 1"/>
    <property type="match status" value="1"/>
</dbReference>
<dbReference type="PANTHER" id="PTHR43467">
    <property type="entry name" value="COBALT-PRECORRIN-2 C(20)-METHYLTRANSFERASE"/>
    <property type="match status" value="1"/>
</dbReference>
<evidence type="ECO:0000313" key="11">
    <source>
        <dbReference type="Proteomes" id="UP000633943"/>
    </source>
</evidence>
<comment type="subunit">
    <text evidence="7">Homodimer.</text>
</comment>
<dbReference type="InterPro" id="IPR006364">
    <property type="entry name" value="CobI/CbiL/CobIJ_dom"/>
</dbReference>
<dbReference type="GO" id="GO:0032259">
    <property type="term" value="P:methylation"/>
    <property type="evidence" value="ECO:0007669"/>
    <property type="project" value="UniProtKB-KW"/>
</dbReference>
<evidence type="ECO:0000256" key="8">
    <source>
        <dbReference type="SAM" id="MobiDB-lite"/>
    </source>
</evidence>
<dbReference type="InterPro" id="IPR014776">
    <property type="entry name" value="4pyrrole_Mease_sub2"/>
</dbReference>
<sequence>MSKSFGRLIGVSLGPGDPGLITRRGWEALNSDARWTYPVKKAGEVSYALDIALRAGLALPVDAVALVFPMTTKAELLARAWLQAADETVRLLAEGCDVLFLVEGDASTYSTFGHLARAVRELQPGIEVEVIAGVSSYCASAARIGRPIAEADETLAVFPASYGVEVIDRMLDEFDSLVLLKVKPMLEGVLDLLEARGIAPHAVYVEKVGTPDERVVADVLSLRGATIPYLSLMLVKNPGRAKRPTQRGCRSKAVASAEAA</sequence>
<evidence type="ECO:0000256" key="7">
    <source>
        <dbReference type="PIRNR" id="PIRNR036427"/>
    </source>
</evidence>
<evidence type="ECO:0000259" key="9">
    <source>
        <dbReference type="Pfam" id="PF00590"/>
    </source>
</evidence>
<evidence type="ECO:0000256" key="4">
    <source>
        <dbReference type="ARBA" id="ARBA00022603"/>
    </source>
</evidence>
<comment type="function">
    <text evidence="7">Methylates precorrin-2 at the C-20 position to produce precorrin-3A.</text>
</comment>
<keyword evidence="5 10" id="KW-0808">Transferase</keyword>
<keyword evidence="6" id="KW-0949">S-adenosyl-L-methionine</keyword>
<evidence type="ECO:0000256" key="6">
    <source>
        <dbReference type="ARBA" id="ARBA00022691"/>
    </source>
</evidence>
<dbReference type="EMBL" id="WTVP01000026">
    <property type="protein sequence ID" value="NMG16013.1"/>
    <property type="molecule type" value="Genomic_DNA"/>
</dbReference>
<dbReference type="InterPro" id="IPR035996">
    <property type="entry name" value="4pyrrol_Methylase_sf"/>
</dbReference>
<dbReference type="RefSeq" id="WP_169202622.1">
    <property type="nucleotide sequence ID" value="NZ_CP059467.1"/>
</dbReference>
<keyword evidence="4 10" id="KW-0489">Methyltransferase</keyword>
<feature type="domain" description="Tetrapyrrole methylase" evidence="9">
    <location>
        <begin position="7"/>
        <end position="220"/>
    </location>
</feature>
<dbReference type="InterPro" id="IPR014777">
    <property type="entry name" value="4pyrrole_Mease_sub1"/>
</dbReference>
<evidence type="ECO:0000256" key="3">
    <source>
        <dbReference type="ARBA" id="ARBA00022573"/>
    </source>
</evidence>
<dbReference type="GO" id="GO:0030788">
    <property type="term" value="F:precorrin-2 C20-methyltransferase activity"/>
    <property type="evidence" value="ECO:0007669"/>
    <property type="project" value="UniProtKB-EC"/>
</dbReference>
<dbReference type="PIRSF" id="PIRSF036427">
    <property type="entry name" value="Precrrn-2_mtase"/>
    <property type="match status" value="1"/>
</dbReference>
<dbReference type="CDD" id="cd11645">
    <property type="entry name" value="Precorrin_2_C20_MT"/>
    <property type="match status" value="1"/>
</dbReference>
<dbReference type="InterPro" id="IPR000878">
    <property type="entry name" value="4pyrrol_Mease"/>
</dbReference>
<organism evidence="10 11">
    <name type="scientific">Aromatoleum bremense</name>
    <dbReference type="NCBI Taxonomy" id="76115"/>
    <lineage>
        <taxon>Bacteria</taxon>
        <taxon>Pseudomonadati</taxon>
        <taxon>Pseudomonadota</taxon>
        <taxon>Betaproteobacteria</taxon>
        <taxon>Rhodocyclales</taxon>
        <taxon>Rhodocyclaceae</taxon>
        <taxon>Aromatoleum</taxon>
    </lineage>
</organism>
<comment type="catalytic activity">
    <reaction evidence="7">
        <text>precorrin-2 + S-adenosyl-L-methionine = precorrin-3A + S-adenosyl-L-homocysteine + H(+)</text>
        <dbReference type="Rhea" id="RHEA:16841"/>
        <dbReference type="ChEBI" id="CHEBI:15378"/>
        <dbReference type="ChEBI" id="CHEBI:57856"/>
        <dbReference type="ChEBI" id="CHEBI:58561"/>
        <dbReference type="ChEBI" id="CHEBI:58827"/>
        <dbReference type="ChEBI" id="CHEBI:59789"/>
        <dbReference type="EC" id="2.1.1.130"/>
    </reaction>
</comment>
<keyword evidence="3" id="KW-0169">Cobalamin biosynthesis</keyword>
<dbReference type="InterPro" id="IPR012382">
    <property type="entry name" value="CobI/CbiL"/>
</dbReference>
<name>A0ABX1NVT8_9RHOO</name>
<proteinExistence type="inferred from homology"/>
<dbReference type="Gene3D" id="3.30.950.10">
    <property type="entry name" value="Methyltransferase, Cobalt-precorrin-4 Transmethylase, Domain 2"/>
    <property type="match status" value="1"/>
</dbReference>
<evidence type="ECO:0000313" key="10">
    <source>
        <dbReference type="EMBL" id="NMG16013.1"/>
    </source>
</evidence>
<evidence type="ECO:0000256" key="2">
    <source>
        <dbReference type="ARBA" id="ARBA00005879"/>
    </source>
</evidence>
<evidence type="ECO:0000256" key="1">
    <source>
        <dbReference type="ARBA" id="ARBA00004953"/>
    </source>
</evidence>
<protein>
    <recommendedName>
        <fullName evidence="7">Precorrin-2 C(20)-methyltransferase</fullName>
        <ecNumber evidence="7">2.1.1.130</ecNumber>
    </recommendedName>
</protein>
<comment type="similarity">
    <text evidence="2 7">Belongs to the precorrin methyltransferase family.</text>
</comment>
<dbReference type="Pfam" id="PF00590">
    <property type="entry name" value="TP_methylase"/>
    <property type="match status" value="1"/>
</dbReference>